<keyword evidence="3" id="KW-0282">Flagellum</keyword>
<dbReference type="AlphaFoldDB" id="A0A3N9WPY0"/>
<evidence type="ECO:0000313" key="3">
    <source>
        <dbReference type="EMBL" id="RQX02830.1"/>
    </source>
</evidence>
<evidence type="ECO:0000313" key="4">
    <source>
        <dbReference type="Proteomes" id="UP000266889"/>
    </source>
</evidence>
<comment type="caution">
    <text evidence="3">The sequence shown here is derived from an EMBL/GenBank/DDBJ whole genome shotgun (WGS) entry which is preliminary data.</text>
</comment>
<dbReference type="Pfam" id="PF08666">
    <property type="entry name" value="SAF"/>
    <property type="match status" value="1"/>
</dbReference>
<name>A0A3N9WPY0_9ACTN</name>
<keyword evidence="4" id="KW-1185">Reference proteome</keyword>
<evidence type="ECO:0000256" key="1">
    <source>
        <dbReference type="SAM" id="Phobius"/>
    </source>
</evidence>
<evidence type="ECO:0000259" key="2">
    <source>
        <dbReference type="SMART" id="SM00858"/>
    </source>
</evidence>
<dbReference type="InterPro" id="IPR013974">
    <property type="entry name" value="SAF"/>
</dbReference>
<keyword evidence="1" id="KW-0812">Transmembrane</keyword>
<proteinExistence type="predicted"/>
<keyword evidence="3" id="KW-0966">Cell projection</keyword>
<accession>A0A3N9WPY0</accession>
<organism evidence="3 4">
    <name type="scientific">Micromonospora arida</name>
    <dbReference type="NCBI Taxonomy" id="2203715"/>
    <lineage>
        <taxon>Bacteria</taxon>
        <taxon>Bacillati</taxon>
        <taxon>Actinomycetota</taxon>
        <taxon>Actinomycetes</taxon>
        <taxon>Micromonosporales</taxon>
        <taxon>Micromonosporaceae</taxon>
        <taxon>Micromonospora</taxon>
    </lineage>
</organism>
<sequence length="226" mass="23292">MTTVPTKSSRAASPVAAPYAVPRVAPQRRWRPALVWLAVALVAAGGLIAAAVLRKVGTTAEYLAVSSAVEVGSTIDRSDLSTVRITVDLVLKPIRADAADEVVGKFAAVGLVPGTLLTRGQLTDTAVPNEGEQLVGLSLPQERMPAERVKPGARVLLVVTADDGPVSNQQQTTAAPMSIKATVVDVRAGVKEGTRLLNVAVPERDGPLVASRAAAGRIVVALTTGS</sequence>
<dbReference type="SMART" id="SM00858">
    <property type="entry name" value="SAF"/>
    <property type="match status" value="1"/>
</dbReference>
<reference evidence="3 4" key="1">
    <citation type="submission" date="2018-05" db="EMBL/GenBank/DDBJ databases">
        <title>Micromonospora from Atacama Desert.</title>
        <authorList>
            <person name="Carro L."/>
            <person name="Goodfellow M."/>
            <person name="Klenk H.-P."/>
        </authorList>
    </citation>
    <scope>NUCLEOTIDE SEQUENCE [LARGE SCALE GENOMIC DNA]</scope>
    <source>
        <strain evidence="3 4">LB32</strain>
    </source>
</reference>
<gene>
    <name evidence="3" type="ORF">DLJ58_30770</name>
</gene>
<keyword evidence="1" id="KW-1133">Transmembrane helix</keyword>
<feature type="transmembrane region" description="Helical" evidence="1">
    <location>
        <begin position="33"/>
        <end position="53"/>
    </location>
</feature>
<dbReference type="CDD" id="cd11614">
    <property type="entry name" value="SAF_CpaB_FlgA_like"/>
    <property type="match status" value="1"/>
</dbReference>
<protein>
    <submittedName>
        <fullName evidence="3">Flagellar biosynthesis protein FlgA</fullName>
    </submittedName>
</protein>
<keyword evidence="3" id="KW-0969">Cilium</keyword>
<keyword evidence="1" id="KW-0472">Membrane</keyword>
<dbReference type="EMBL" id="QGSY01000306">
    <property type="protein sequence ID" value="RQX02830.1"/>
    <property type="molecule type" value="Genomic_DNA"/>
</dbReference>
<feature type="domain" description="SAF" evidence="2">
    <location>
        <begin position="60"/>
        <end position="123"/>
    </location>
</feature>
<dbReference type="Proteomes" id="UP000266889">
    <property type="component" value="Unassembled WGS sequence"/>
</dbReference>